<dbReference type="GO" id="GO:0055085">
    <property type="term" value="P:transmembrane transport"/>
    <property type="evidence" value="ECO:0007669"/>
    <property type="project" value="UniProtKB-ARBA"/>
</dbReference>
<evidence type="ECO:0000256" key="2">
    <source>
        <dbReference type="ARBA" id="ARBA00022448"/>
    </source>
</evidence>
<dbReference type="SUPFAM" id="SSF52540">
    <property type="entry name" value="P-loop containing nucleoside triphosphate hydrolases"/>
    <property type="match status" value="1"/>
</dbReference>
<organism evidence="6 7">
    <name type="scientific">Microbispora rosea</name>
    <dbReference type="NCBI Taxonomy" id="58117"/>
    <lineage>
        <taxon>Bacteria</taxon>
        <taxon>Bacillati</taxon>
        <taxon>Actinomycetota</taxon>
        <taxon>Actinomycetes</taxon>
        <taxon>Streptosporangiales</taxon>
        <taxon>Streptosporangiaceae</taxon>
        <taxon>Microbispora</taxon>
    </lineage>
</organism>
<dbReference type="Pfam" id="PF00005">
    <property type="entry name" value="ABC_tran"/>
    <property type="match status" value="1"/>
</dbReference>
<dbReference type="STRING" id="58117.SAMN05421833_14822"/>
<evidence type="ECO:0000313" key="6">
    <source>
        <dbReference type="EMBL" id="SIS23839.1"/>
    </source>
</evidence>
<dbReference type="RefSeq" id="WP_030511355.1">
    <property type="nucleotide sequence ID" value="NZ_FTNI01000048.1"/>
</dbReference>
<evidence type="ECO:0000256" key="4">
    <source>
        <dbReference type="ARBA" id="ARBA00022840"/>
    </source>
</evidence>
<proteinExistence type="inferred from homology"/>
<keyword evidence="2" id="KW-0813">Transport</keyword>
<dbReference type="Pfam" id="PF08352">
    <property type="entry name" value="oligo_HPY"/>
    <property type="match status" value="1"/>
</dbReference>
<name>A0A1N7HG41_9ACTN</name>
<evidence type="ECO:0000313" key="7">
    <source>
        <dbReference type="Proteomes" id="UP000186096"/>
    </source>
</evidence>
<dbReference type="InterPro" id="IPR050319">
    <property type="entry name" value="ABC_transp_ATP-bind"/>
</dbReference>
<dbReference type="NCBIfam" id="TIGR01727">
    <property type="entry name" value="oligo_HPY"/>
    <property type="match status" value="1"/>
</dbReference>
<dbReference type="FunFam" id="3.40.50.300:FF:000016">
    <property type="entry name" value="Oligopeptide ABC transporter ATP-binding component"/>
    <property type="match status" value="1"/>
</dbReference>
<dbReference type="InterPro" id="IPR003439">
    <property type="entry name" value="ABC_transporter-like_ATP-bd"/>
</dbReference>
<dbReference type="PROSITE" id="PS50893">
    <property type="entry name" value="ABC_TRANSPORTER_2"/>
    <property type="match status" value="1"/>
</dbReference>
<dbReference type="OrthoDB" id="2986442at2"/>
<evidence type="ECO:0000256" key="1">
    <source>
        <dbReference type="ARBA" id="ARBA00005417"/>
    </source>
</evidence>
<gene>
    <name evidence="6" type="ORF">SAMN05421833_14822</name>
</gene>
<reference evidence="7" key="1">
    <citation type="submission" date="2017-01" db="EMBL/GenBank/DDBJ databases">
        <authorList>
            <person name="Varghese N."/>
            <person name="Submissions S."/>
        </authorList>
    </citation>
    <scope>NUCLEOTIDE SEQUENCE [LARGE SCALE GENOMIC DNA]</scope>
    <source>
        <strain evidence="7">ATCC 12950</strain>
    </source>
</reference>
<evidence type="ECO:0000256" key="3">
    <source>
        <dbReference type="ARBA" id="ARBA00022741"/>
    </source>
</evidence>
<dbReference type="SMART" id="SM00382">
    <property type="entry name" value="AAA"/>
    <property type="match status" value="1"/>
</dbReference>
<keyword evidence="7" id="KW-1185">Reference proteome</keyword>
<comment type="similarity">
    <text evidence="1">Belongs to the ABC transporter superfamily.</text>
</comment>
<dbReference type="AlphaFoldDB" id="A0A1N7HG41"/>
<dbReference type="InterPro" id="IPR027417">
    <property type="entry name" value="P-loop_NTPase"/>
</dbReference>
<keyword evidence="4 6" id="KW-0067">ATP-binding</keyword>
<dbReference type="PANTHER" id="PTHR43776">
    <property type="entry name" value="TRANSPORT ATP-BINDING PROTEIN"/>
    <property type="match status" value="1"/>
</dbReference>
<dbReference type="PANTHER" id="PTHR43776:SF7">
    <property type="entry name" value="D,D-DIPEPTIDE TRANSPORT ATP-BINDING PROTEIN DDPF-RELATED"/>
    <property type="match status" value="1"/>
</dbReference>
<sequence>MAGTGKTHLREAGSTLLRVEDLQVEFPAKGGRRVHAVSGISFDVAPAETVGFVGESGCGKSTVARAVMHLPAPNSGVVNLDDTELGSLSAKKLRETRVAMQLIFQDPMASLNPRRKVKDLVQEGVEIWHRGGDRRALEERTRELLDDVGLDSATVWNRYPHELSGGQCQRVSIARALMMRPSLLICDEILASLDVSVQSQMLNLLKRTRAEHGLAMMFISHDLGVVKNISDRILVMYLGKVAEVLEVEALDRETVHHPYTQLLLASVPRVTGERIKPSVAGAAQDLPSPLNPPSGCRFRTRCPLATDRCAQQEPQLEEKRPGQFIACHHVS</sequence>
<dbReference type="GO" id="GO:0016887">
    <property type="term" value="F:ATP hydrolysis activity"/>
    <property type="evidence" value="ECO:0007669"/>
    <property type="project" value="InterPro"/>
</dbReference>
<accession>A0A1N7HG41</accession>
<dbReference type="Proteomes" id="UP000186096">
    <property type="component" value="Unassembled WGS sequence"/>
</dbReference>
<protein>
    <submittedName>
        <fullName evidence="6">Peptide/nickel transport system ATP-binding protein</fullName>
    </submittedName>
</protein>
<dbReference type="CDD" id="cd03257">
    <property type="entry name" value="ABC_NikE_OppD_transporters"/>
    <property type="match status" value="1"/>
</dbReference>
<dbReference type="InterPro" id="IPR013563">
    <property type="entry name" value="Oligopep_ABC_C"/>
</dbReference>
<keyword evidence="3" id="KW-0547">Nucleotide-binding</keyword>
<dbReference type="GO" id="GO:0005524">
    <property type="term" value="F:ATP binding"/>
    <property type="evidence" value="ECO:0007669"/>
    <property type="project" value="UniProtKB-KW"/>
</dbReference>
<dbReference type="PROSITE" id="PS00211">
    <property type="entry name" value="ABC_TRANSPORTER_1"/>
    <property type="match status" value="1"/>
</dbReference>
<dbReference type="InterPro" id="IPR003593">
    <property type="entry name" value="AAA+_ATPase"/>
</dbReference>
<evidence type="ECO:0000259" key="5">
    <source>
        <dbReference type="PROSITE" id="PS50893"/>
    </source>
</evidence>
<dbReference type="Gene3D" id="3.40.50.300">
    <property type="entry name" value="P-loop containing nucleotide triphosphate hydrolases"/>
    <property type="match status" value="1"/>
</dbReference>
<dbReference type="GO" id="GO:0015833">
    <property type="term" value="P:peptide transport"/>
    <property type="evidence" value="ECO:0007669"/>
    <property type="project" value="InterPro"/>
</dbReference>
<dbReference type="InterPro" id="IPR017871">
    <property type="entry name" value="ABC_transporter-like_CS"/>
</dbReference>
<dbReference type="EMBL" id="FTNI01000048">
    <property type="protein sequence ID" value="SIS23839.1"/>
    <property type="molecule type" value="Genomic_DNA"/>
</dbReference>
<feature type="domain" description="ABC transporter" evidence="5">
    <location>
        <begin position="17"/>
        <end position="263"/>
    </location>
</feature>